<dbReference type="InterPro" id="IPR005299">
    <property type="entry name" value="MeTrfase_7"/>
</dbReference>
<dbReference type="AlphaFoldDB" id="A0A835N242"/>
<evidence type="ECO:0000313" key="5">
    <source>
        <dbReference type="EMBL" id="KAF9678278.1"/>
    </source>
</evidence>
<comment type="caution">
    <text evidence="5">The sequence shown here is derived from an EMBL/GenBank/DDBJ whole genome shotgun (WGS) entry which is preliminary data.</text>
</comment>
<dbReference type="PANTHER" id="PTHR31009">
    <property type="entry name" value="S-ADENOSYL-L-METHIONINE:CARBOXYL METHYLTRANSFERASE FAMILY PROTEIN"/>
    <property type="match status" value="1"/>
</dbReference>
<reference evidence="5 6" key="1">
    <citation type="submission" date="2020-10" db="EMBL/GenBank/DDBJ databases">
        <title>Plant Genome Project.</title>
        <authorList>
            <person name="Zhang R.-G."/>
        </authorList>
    </citation>
    <scope>NUCLEOTIDE SEQUENCE [LARGE SCALE GENOMIC DNA]</scope>
    <source>
        <strain evidence="5">FAFU-HL-1</strain>
        <tissue evidence="5">Leaf</tissue>
    </source>
</reference>
<dbReference type="GO" id="GO:0032259">
    <property type="term" value="P:methylation"/>
    <property type="evidence" value="ECO:0007669"/>
    <property type="project" value="UniProtKB-KW"/>
</dbReference>
<dbReference type="Gene3D" id="3.40.50.150">
    <property type="entry name" value="Vaccinia Virus protein VP39"/>
    <property type="match status" value="2"/>
</dbReference>
<keyword evidence="2" id="KW-0808">Transferase</keyword>
<dbReference type="Proteomes" id="UP000657918">
    <property type="component" value="Unassembled WGS sequence"/>
</dbReference>
<dbReference type="OrthoDB" id="1523883at2759"/>
<organism evidence="5 6">
    <name type="scientific">Salix dunnii</name>
    <dbReference type="NCBI Taxonomy" id="1413687"/>
    <lineage>
        <taxon>Eukaryota</taxon>
        <taxon>Viridiplantae</taxon>
        <taxon>Streptophyta</taxon>
        <taxon>Embryophyta</taxon>
        <taxon>Tracheophyta</taxon>
        <taxon>Spermatophyta</taxon>
        <taxon>Magnoliopsida</taxon>
        <taxon>eudicotyledons</taxon>
        <taxon>Gunneridae</taxon>
        <taxon>Pentapetalae</taxon>
        <taxon>rosids</taxon>
        <taxon>fabids</taxon>
        <taxon>Malpighiales</taxon>
        <taxon>Salicaceae</taxon>
        <taxon>Saliceae</taxon>
        <taxon>Salix</taxon>
    </lineage>
</organism>
<proteinExistence type="predicted"/>
<dbReference type="SUPFAM" id="SSF53335">
    <property type="entry name" value="S-adenosyl-L-methionine-dependent methyltransferases"/>
    <property type="match status" value="2"/>
</dbReference>
<evidence type="ECO:0000256" key="4">
    <source>
        <dbReference type="ARBA" id="ARBA00022842"/>
    </source>
</evidence>
<evidence type="ECO:0000256" key="2">
    <source>
        <dbReference type="ARBA" id="ARBA00022679"/>
    </source>
</evidence>
<dbReference type="Pfam" id="PF03492">
    <property type="entry name" value="Methyltransf_7"/>
    <property type="match status" value="2"/>
</dbReference>
<keyword evidence="3" id="KW-0479">Metal-binding</keyword>
<keyword evidence="4" id="KW-0460">Magnesium</keyword>
<dbReference type="GO" id="GO:0046872">
    <property type="term" value="F:metal ion binding"/>
    <property type="evidence" value="ECO:0007669"/>
    <property type="project" value="UniProtKB-KW"/>
</dbReference>
<keyword evidence="6" id="KW-1185">Reference proteome</keyword>
<accession>A0A835N242</accession>
<name>A0A835N242_9ROSI</name>
<dbReference type="InterPro" id="IPR029063">
    <property type="entry name" value="SAM-dependent_MTases_sf"/>
</dbReference>
<sequence length="722" mass="81048">MEVYQVLHMNGGRGEKSYAQNSLVQRKVISMTKRIAEEAITNLYRNTFPASLAIADLGCSSGPNTLYAVSELVKAVDEVRRKLGHQSPEYRVLLNDLPGNDFNAIFKSLAGFHEDMRKQMGDGFGPCFFAGVPGSFYGRLFQRKSLHFVHSSYSLMWLSQVPEGLEENKGNIYMASTSPPSVLKAYYRQFQKDFSLFLKCRSEELVAGGRMVFTILGRKSEDPSSKECCYIWELLAVALNEMVLEGTIEEEKFDSFNIPQYTPSPLEVESEVEREGSFTIDLLDVSQVNWDAYDDEVHQSEAFKDGGYNVAKCMRAVAEPLLVSHFGEAIIDDVFSRYGEIVAHRMSEEKTEFVNGGREMEVCQVLHMNGGRGEKSYAQNSSIQRKMISMTKRIAEEAITNLYRNTFPASLAIADLGCSSGPNTLYAVSELVKAVDEVRRKLGHQSPEYQVLLNDLPGNDFNAIFKSLVGFHEDMRKQMGNGFGPCFFAGVPGSFYGRLFQRKSLHFVYSSCSVMWLSQVPEGLKDNKGSICMVGRSPPSVVKAFYRQFQTDFSLFLKCRSEELVAGGSMVLNIMSRKSEDPSSKECCYIWDLLAVALNEMVLEGIIEEEKSDSFNIPLYTPSPLEVQSIVEKEGSFTIDLLEVSQFNWDAYDDEVHQSRAFKDGGYHVAKCLRAVAEPMLVSHFGEAIIDEVFSRLGEIGNRKSEEKTEIVILTVSMTREG</sequence>
<dbReference type="Gene3D" id="1.10.1200.270">
    <property type="entry name" value="Methyltransferase, alpha-helical capping domain"/>
    <property type="match status" value="2"/>
</dbReference>
<dbReference type="EMBL" id="JADGMS010000007">
    <property type="protein sequence ID" value="KAF9678278.1"/>
    <property type="molecule type" value="Genomic_DNA"/>
</dbReference>
<dbReference type="GO" id="GO:0008168">
    <property type="term" value="F:methyltransferase activity"/>
    <property type="evidence" value="ECO:0007669"/>
    <property type="project" value="UniProtKB-KW"/>
</dbReference>
<gene>
    <name evidence="5" type="ORF">SADUNF_Sadunf07G0018300</name>
</gene>
<evidence type="ECO:0000256" key="1">
    <source>
        <dbReference type="ARBA" id="ARBA00022603"/>
    </source>
</evidence>
<evidence type="ECO:0000313" key="6">
    <source>
        <dbReference type="Proteomes" id="UP000657918"/>
    </source>
</evidence>
<dbReference type="InterPro" id="IPR042086">
    <property type="entry name" value="MeTrfase_capping"/>
</dbReference>
<protein>
    <submittedName>
        <fullName evidence="5">Uncharacterized protein</fullName>
    </submittedName>
</protein>
<evidence type="ECO:0000256" key="3">
    <source>
        <dbReference type="ARBA" id="ARBA00022723"/>
    </source>
</evidence>
<keyword evidence="1" id="KW-0489">Methyltransferase</keyword>